<dbReference type="GO" id="GO:0005737">
    <property type="term" value="C:cytoplasm"/>
    <property type="evidence" value="ECO:0007669"/>
    <property type="project" value="TreeGrafter"/>
</dbReference>
<keyword evidence="3" id="KW-1185">Reference proteome</keyword>
<dbReference type="Proteomes" id="UP000675781">
    <property type="component" value="Unassembled WGS sequence"/>
</dbReference>
<sequence length="302" mass="31723">MRVFVTGATGFIGSATVSELLGAGHQVLGLARSPQAADALRAVGADVHEGTLEDLAALRNGARDADGVIHLAFANISATTDFAESCRVDREAVTALGEALEGSGRPLVVTSGLLLEPGRVGTENDAPAESPFAQMRGASEAAALAFADRGVRAIVLRLAASVHSENDRGFVPHLIALARARGYAAYPGDGSNRWTAVHRRDAARLYRLAVESAPAGTRLHGVGESAVSLRTIAEAIARELGVDAVSVPIDEVAEYFGWLSHFVSLDVPAAGDLTRKLLGWTPEHRGLIEDLEQGDYFRASRA</sequence>
<dbReference type="SUPFAM" id="SSF51735">
    <property type="entry name" value="NAD(P)-binding Rossmann-fold domains"/>
    <property type="match status" value="1"/>
</dbReference>
<dbReference type="Pfam" id="PF01370">
    <property type="entry name" value="Epimerase"/>
    <property type="match status" value="1"/>
</dbReference>
<dbReference type="RefSeq" id="WP_212530292.1">
    <property type="nucleotide sequence ID" value="NZ_JAGSOG010000110.1"/>
</dbReference>
<reference evidence="2" key="1">
    <citation type="submission" date="2021-04" db="EMBL/GenBank/DDBJ databases">
        <title>Genome based classification of Actinospica acidithermotolerans sp. nov., an actinobacterium isolated from an Indonesian hot spring.</title>
        <authorList>
            <person name="Kusuma A.B."/>
            <person name="Putra K.E."/>
            <person name="Nafisah S."/>
            <person name="Loh J."/>
            <person name="Nouioui I."/>
            <person name="Goodfellow M."/>
        </authorList>
    </citation>
    <scope>NUCLEOTIDE SEQUENCE</scope>
    <source>
        <strain evidence="2">CSCA 57</strain>
    </source>
</reference>
<name>A0A941ER24_9ACTN</name>
<evidence type="ECO:0000313" key="2">
    <source>
        <dbReference type="EMBL" id="MBR7835801.1"/>
    </source>
</evidence>
<evidence type="ECO:0000259" key="1">
    <source>
        <dbReference type="Pfam" id="PF01370"/>
    </source>
</evidence>
<feature type="domain" description="NAD-dependent epimerase/dehydratase" evidence="1">
    <location>
        <begin position="3"/>
        <end position="212"/>
    </location>
</feature>
<dbReference type="PANTHER" id="PTHR48079:SF6">
    <property type="entry name" value="NAD(P)-BINDING DOMAIN-CONTAINING PROTEIN-RELATED"/>
    <property type="match status" value="1"/>
</dbReference>
<dbReference type="PANTHER" id="PTHR48079">
    <property type="entry name" value="PROTEIN YEEZ"/>
    <property type="match status" value="1"/>
</dbReference>
<gene>
    <name evidence="2" type="ORF">KDL01_21185</name>
</gene>
<proteinExistence type="predicted"/>
<dbReference type="InterPro" id="IPR001509">
    <property type="entry name" value="Epimerase_deHydtase"/>
</dbReference>
<dbReference type="InterPro" id="IPR051783">
    <property type="entry name" value="NAD(P)-dependent_oxidoreduct"/>
</dbReference>
<dbReference type="Gene3D" id="3.40.50.720">
    <property type="entry name" value="NAD(P)-binding Rossmann-like Domain"/>
    <property type="match status" value="1"/>
</dbReference>
<comment type="caution">
    <text evidence="2">The sequence shown here is derived from an EMBL/GenBank/DDBJ whole genome shotgun (WGS) entry which is preliminary data.</text>
</comment>
<dbReference type="AlphaFoldDB" id="A0A941ER24"/>
<dbReference type="InterPro" id="IPR036291">
    <property type="entry name" value="NAD(P)-bd_dom_sf"/>
</dbReference>
<evidence type="ECO:0000313" key="3">
    <source>
        <dbReference type="Proteomes" id="UP000675781"/>
    </source>
</evidence>
<organism evidence="2 3">
    <name type="scientific">Actinospica durhamensis</name>
    <dbReference type="NCBI Taxonomy" id="1508375"/>
    <lineage>
        <taxon>Bacteria</taxon>
        <taxon>Bacillati</taxon>
        <taxon>Actinomycetota</taxon>
        <taxon>Actinomycetes</taxon>
        <taxon>Catenulisporales</taxon>
        <taxon>Actinospicaceae</taxon>
        <taxon>Actinospica</taxon>
    </lineage>
</organism>
<dbReference type="EMBL" id="JAGSOG010000110">
    <property type="protein sequence ID" value="MBR7835801.1"/>
    <property type="molecule type" value="Genomic_DNA"/>
</dbReference>
<dbReference type="GO" id="GO:0004029">
    <property type="term" value="F:aldehyde dehydrogenase (NAD+) activity"/>
    <property type="evidence" value="ECO:0007669"/>
    <property type="project" value="TreeGrafter"/>
</dbReference>
<accession>A0A941ER24</accession>
<protein>
    <submittedName>
        <fullName evidence="2">SDR family oxidoreductase</fullName>
    </submittedName>
</protein>
<dbReference type="CDD" id="cd05262">
    <property type="entry name" value="SDR_a7"/>
    <property type="match status" value="1"/>
</dbReference>